<proteinExistence type="predicted"/>
<dbReference type="OrthoDB" id="10414835at2759"/>
<name>A0A8X6XYZ4_9ARAC</name>
<evidence type="ECO:0000313" key="1">
    <source>
        <dbReference type="EMBL" id="GFY59951.1"/>
    </source>
</evidence>
<gene>
    <name evidence="1" type="ORF">TNIN_332651</name>
</gene>
<reference evidence="1" key="1">
    <citation type="submission" date="2020-08" db="EMBL/GenBank/DDBJ databases">
        <title>Multicomponent nature underlies the extraordinary mechanical properties of spider dragline silk.</title>
        <authorList>
            <person name="Kono N."/>
            <person name="Nakamura H."/>
            <person name="Mori M."/>
            <person name="Yoshida Y."/>
            <person name="Ohtoshi R."/>
            <person name="Malay A.D."/>
            <person name="Moran D.A.P."/>
            <person name="Tomita M."/>
            <person name="Numata K."/>
            <person name="Arakawa K."/>
        </authorList>
    </citation>
    <scope>NUCLEOTIDE SEQUENCE</scope>
</reference>
<sequence length="53" mass="6483">MRQREDIEAHNLERDWDMRNIVDLKESRPLKSSVFHKYLLKDTGSVRDIWLLE</sequence>
<dbReference type="EMBL" id="BMAV01012905">
    <property type="protein sequence ID" value="GFY59951.1"/>
    <property type="molecule type" value="Genomic_DNA"/>
</dbReference>
<protein>
    <submittedName>
        <fullName evidence="1">Uncharacterized protein</fullName>
    </submittedName>
</protein>
<feature type="non-terminal residue" evidence="1">
    <location>
        <position position="1"/>
    </location>
</feature>
<evidence type="ECO:0000313" key="2">
    <source>
        <dbReference type="Proteomes" id="UP000886998"/>
    </source>
</evidence>
<dbReference type="Proteomes" id="UP000886998">
    <property type="component" value="Unassembled WGS sequence"/>
</dbReference>
<accession>A0A8X6XYZ4</accession>
<keyword evidence="2" id="KW-1185">Reference proteome</keyword>
<comment type="caution">
    <text evidence="1">The sequence shown here is derived from an EMBL/GenBank/DDBJ whole genome shotgun (WGS) entry which is preliminary data.</text>
</comment>
<organism evidence="1 2">
    <name type="scientific">Trichonephila inaurata madagascariensis</name>
    <dbReference type="NCBI Taxonomy" id="2747483"/>
    <lineage>
        <taxon>Eukaryota</taxon>
        <taxon>Metazoa</taxon>
        <taxon>Ecdysozoa</taxon>
        <taxon>Arthropoda</taxon>
        <taxon>Chelicerata</taxon>
        <taxon>Arachnida</taxon>
        <taxon>Araneae</taxon>
        <taxon>Araneomorphae</taxon>
        <taxon>Entelegynae</taxon>
        <taxon>Araneoidea</taxon>
        <taxon>Nephilidae</taxon>
        <taxon>Trichonephila</taxon>
        <taxon>Trichonephila inaurata</taxon>
    </lineage>
</organism>
<dbReference type="AlphaFoldDB" id="A0A8X6XYZ4"/>